<reference evidence="1 2" key="1">
    <citation type="journal article" date="2019" name="Genome Biol. Evol.">
        <title>Insights into the evolution of the New World diploid cottons (Gossypium, subgenus Houzingenia) based on genome sequencing.</title>
        <authorList>
            <person name="Grover C.E."/>
            <person name="Arick M.A. 2nd"/>
            <person name="Thrash A."/>
            <person name="Conover J.L."/>
            <person name="Sanders W.S."/>
            <person name="Peterson D.G."/>
            <person name="Frelichowski J.E."/>
            <person name="Scheffler J.A."/>
            <person name="Scheffler B.E."/>
            <person name="Wendel J.F."/>
        </authorList>
    </citation>
    <scope>NUCLEOTIDE SEQUENCE [LARGE SCALE GENOMIC DNA]</scope>
    <source>
        <strain evidence="1">57</strain>
        <tissue evidence="1">Leaf</tissue>
    </source>
</reference>
<evidence type="ECO:0000313" key="1">
    <source>
        <dbReference type="EMBL" id="MBA0648114.1"/>
    </source>
</evidence>
<keyword evidence="2" id="KW-1185">Reference proteome</keyword>
<feature type="non-terminal residue" evidence="1">
    <location>
        <position position="1"/>
    </location>
</feature>
<organism evidence="1 2">
    <name type="scientific">Gossypium klotzschianum</name>
    <dbReference type="NCBI Taxonomy" id="34286"/>
    <lineage>
        <taxon>Eukaryota</taxon>
        <taxon>Viridiplantae</taxon>
        <taxon>Streptophyta</taxon>
        <taxon>Embryophyta</taxon>
        <taxon>Tracheophyta</taxon>
        <taxon>Spermatophyta</taxon>
        <taxon>Magnoliopsida</taxon>
        <taxon>eudicotyledons</taxon>
        <taxon>Gunneridae</taxon>
        <taxon>Pentapetalae</taxon>
        <taxon>rosids</taxon>
        <taxon>malvids</taxon>
        <taxon>Malvales</taxon>
        <taxon>Malvaceae</taxon>
        <taxon>Malvoideae</taxon>
        <taxon>Gossypium</taxon>
    </lineage>
</organism>
<sequence>KIVSTLIHSYHNSRSPSFSSQQSFSFLSVHQPLPLFLIFVHWPHLRIRVSSSLLVDRRPYQVCILKKP</sequence>
<protein>
    <submittedName>
        <fullName evidence="1">Uncharacterized protein</fullName>
    </submittedName>
</protein>
<gene>
    <name evidence="1" type="ORF">Goklo_015898</name>
</gene>
<dbReference type="EMBL" id="JABFAB010000005">
    <property type="protein sequence ID" value="MBA0648114.1"/>
    <property type="molecule type" value="Genomic_DNA"/>
</dbReference>
<dbReference type="AlphaFoldDB" id="A0A7J8UCW2"/>
<accession>A0A7J8UCW2</accession>
<proteinExistence type="predicted"/>
<dbReference type="Proteomes" id="UP000593573">
    <property type="component" value="Unassembled WGS sequence"/>
</dbReference>
<comment type="caution">
    <text evidence="1">The sequence shown here is derived from an EMBL/GenBank/DDBJ whole genome shotgun (WGS) entry which is preliminary data.</text>
</comment>
<name>A0A7J8UCW2_9ROSI</name>
<evidence type="ECO:0000313" key="2">
    <source>
        <dbReference type="Proteomes" id="UP000593573"/>
    </source>
</evidence>